<keyword evidence="2" id="KW-1185">Reference proteome</keyword>
<evidence type="ECO:0000313" key="1">
    <source>
        <dbReference type="EMBL" id="EGP86448.1"/>
    </source>
</evidence>
<sequence length="54" mass="6343">PTLDIILSRLPNPAHSEFNGITKLLYTFILEHVLTTKGKEEYRRTLRRFVYPPS</sequence>
<protein>
    <submittedName>
        <fullName evidence="1">Uncharacterized protein</fullName>
    </submittedName>
</protein>
<feature type="non-terminal residue" evidence="1">
    <location>
        <position position="1"/>
    </location>
</feature>
<dbReference type="HOGENOM" id="CLU_3093021_0_0_1"/>
<evidence type="ECO:0000313" key="2">
    <source>
        <dbReference type="Proteomes" id="UP000008062"/>
    </source>
</evidence>
<dbReference type="RefSeq" id="XP_003851472.1">
    <property type="nucleotide sequence ID" value="XM_003851424.1"/>
</dbReference>
<name>F9XD91_ZYMTI</name>
<dbReference type="InParanoid" id="F9XD91"/>
<organism evidence="1 2">
    <name type="scientific">Zymoseptoria tritici (strain CBS 115943 / IPO323)</name>
    <name type="common">Speckled leaf blotch fungus</name>
    <name type="synonym">Septoria tritici</name>
    <dbReference type="NCBI Taxonomy" id="336722"/>
    <lineage>
        <taxon>Eukaryota</taxon>
        <taxon>Fungi</taxon>
        <taxon>Dikarya</taxon>
        <taxon>Ascomycota</taxon>
        <taxon>Pezizomycotina</taxon>
        <taxon>Dothideomycetes</taxon>
        <taxon>Dothideomycetidae</taxon>
        <taxon>Mycosphaerellales</taxon>
        <taxon>Mycosphaerellaceae</taxon>
        <taxon>Zymoseptoria</taxon>
    </lineage>
</organism>
<dbReference type="AlphaFoldDB" id="F9XD91"/>
<dbReference type="GeneID" id="13401531"/>
<gene>
    <name evidence="1" type="ORF">MYCGRDRAFT_44003</name>
</gene>
<reference evidence="1 2" key="1">
    <citation type="journal article" date="2011" name="PLoS Genet.">
        <title>Finished genome of the fungal wheat pathogen Mycosphaerella graminicola reveals dispensome structure, chromosome plasticity, and stealth pathogenesis.</title>
        <authorList>
            <person name="Goodwin S.B."/>
            <person name="Ben M'barek S."/>
            <person name="Dhillon B."/>
            <person name="Wittenberg A.H.J."/>
            <person name="Crane C.F."/>
            <person name="Hane J.K."/>
            <person name="Foster A.J."/>
            <person name="Van der Lee T.A.J."/>
            <person name="Grimwood J."/>
            <person name="Aerts A."/>
            <person name="Antoniw J."/>
            <person name="Bailey A."/>
            <person name="Bluhm B."/>
            <person name="Bowler J."/>
            <person name="Bristow J."/>
            <person name="van der Burgt A."/>
            <person name="Canto-Canche B."/>
            <person name="Churchill A.C.L."/>
            <person name="Conde-Ferraez L."/>
            <person name="Cools H.J."/>
            <person name="Coutinho P.M."/>
            <person name="Csukai M."/>
            <person name="Dehal P."/>
            <person name="De Wit P."/>
            <person name="Donzelli B."/>
            <person name="van de Geest H.C."/>
            <person name="van Ham R.C.H.J."/>
            <person name="Hammond-Kosack K.E."/>
            <person name="Henrissat B."/>
            <person name="Kilian A."/>
            <person name="Kobayashi A.K."/>
            <person name="Koopmann E."/>
            <person name="Kourmpetis Y."/>
            <person name="Kuzniar A."/>
            <person name="Lindquist E."/>
            <person name="Lombard V."/>
            <person name="Maliepaard C."/>
            <person name="Martins N."/>
            <person name="Mehrabi R."/>
            <person name="Nap J.P.H."/>
            <person name="Ponomarenko A."/>
            <person name="Rudd J.J."/>
            <person name="Salamov A."/>
            <person name="Schmutz J."/>
            <person name="Schouten H.J."/>
            <person name="Shapiro H."/>
            <person name="Stergiopoulos I."/>
            <person name="Torriani S.F.F."/>
            <person name="Tu H."/>
            <person name="de Vries R.P."/>
            <person name="Waalwijk C."/>
            <person name="Ware S.B."/>
            <person name="Wiebenga A."/>
            <person name="Zwiers L.-H."/>
            <person name="Oliver R.P."/>
            <person name="Grigoriev I.V."/>
            <person name="Kema G.H.J."/>
        </authorList>
    </citation>
    <scope>NUCLEOTIDE SEQUENCE [LARGE SCALE GENOMIC DNA]</scope>
    <source>
        <strain evidence="2">CBS 115943 / IPO323</strain>
    </source>
</reference>
<dbReference type="EMBL" id="CM001201">
    <property type="protein sequence ID" value="EGP86448.1"/>
    <property type="molecule type" value="Genomic_DNA"/>
</dbReference>
<accession>F9XD91</accession>
<dbReference type="KEGG" id="ztr:MYCGRDRAFT_44003"/>
<dbReference type="Proteomes" id="UP000008062">
    <property type="component" value="Chromosome 6"/>
</dbReference>
<proteinExistence type="predicted"/>
<dbReference type="OrthoDB" id="5372708at2759"/>